<dbReference type="InterPro" id="IPR052645">
    <property type="entry name" value="Pumilio_domain_protein"/>
</dbReference>
<accession>C5M9V5</accession>
<dbReference type="RefSeq" id="XP_002547970.1">
    <property type="nucleotide sequence ID" value="XM_002547924.1"/>
</dbReference>
<evidence type="ECO:0000259" key="3">
    <source>
        <dbReference type="PROSITE" id="PS50102"/>
    </source>
</evidence>
<keyword evidence="1" id="KW-0694">RNA-binding</keyword>
<dbReference type="InterPro" id="IPR000504">
    <property type="entry name" value="RRM_dom"/>
</dbReference>
<dbReference type="GO" id="GO:0000288">
    <property type="term" value="P:nuclear-transcribed mRNA catabolic process, deadenylation-dependent decay"/>
    <property type="evidence" value="ECO:0007669"/>
    <property type="project" value="TreeGrafter"/>
</dbReference>
<dbReference type="CDD" id="cd12246">
    <property type="entry name" value="RRM1_U1A_like"/>
    <property type="match status" value="1"/>
</dbReference>
<dbReference type="Pfam" id="PF00076">
    <property type="entry name" value="RRM_1"/>
    <property type="match status" value="2"/>
</dbReference>
<dbReference type="eggNOG" id="KOG4206">
    <property type="taxonomic scope" value="Eukaryota"/>
</dbReference>
<dbReference type="STRING" id="294747.C5M9V5"/>
<evidence type="ECO:0000313" key="4">
    <source>
        <dbReference type="EMBL" id="EER33449.1"/>
    </source>
</evidence>
<feature type="domain" description="RRM" evidence="3">
    <location>
        <begin position="6"/>
        <end position="84"/>
    </location>
</feature>
<dbReference type="KEGG" id="ctp:CTRG_02267"/>
<dbReference type="InterPro" id="IPR012677">
    <property type="entry name" value="Nucleotide-bd_a/b_plait_sf"/>
</dbReference>
<evidence type="ECO:0000256" key="1">
    <source>
        <dbReference type="PROSITE-ProRule" id="PRU00176"/>
    </source>
</evidence>
<gene>
    <name evidence="4" type="ORF">CTRG_02267</name>
</gene>
<dbReference type="FunFam" id="3.30.70.330:FF:000039">
    <property type="entry name" value="U1 small nuclear ribonucleoprotein A"/>
    <property type="match status" value="1"/>
</dbReference>
<dbReference type="VEuPathDB" id="FungiDB:CTRG_02267"/>
<name>C5M9V5_CANTT</name>
<evidence type="ECO:0000256" key="2">
    <source>
        <dbReference type="SAM" id="MobiDB-lite"/>
    </source>
</evidence>
<dbReference type="GO" id="GO:0003723">
    <property type="term" value="F:RNA binding"/>
    <property type="evidence" value="ECO:0007669"/>
    <property type="project" value="UniProtKB-UniRule"/>
</dbReference>
<dbReference type="GeneID" id="8296970"/>
<dbReference type="PROSITE" id="PS50102">
    <property type="entry name" value="RRM"/>
    <property type="match status" value="2"/>
</dbReference>
<dbReference type="PANTHER" id="PTHR47093:SF1">
    <property type="entry name" value="PROTEIN JSN1-RELATED"/>
    <property type="match status" value="1"/>
</dbReference>
<dbReference type="HOGENOM" id="CLU_041869_0_2_1"/>
<feature type="region of interest" description="Disordered" evidence="2">
    <location>
        <begin position="100"/>
        <end position="125"/>
    </location>
</feature>
<feature type="domain" description="RRM" evidence="3">
    <location>
        <begin position="144"/>
        <end position="217"/>
    </location>
</feature>
<dbReference type="InterPro" id="IPR035979">
    <property type="entry name" value="RBD_domain_sf"/>
</dbReference>
<feature type="compositionally biased region" description="Basic residues" evidence="2">
    <location>
        <begin position="101"/>
        <end position="110"/>
    </location>
</feature>
<dbReference type="SMART" id="SM00360">
    <property type="entry name" value="RRM"/>
    <property type="match status" value="2"/>
</dbReference>
<dbReference type="OrthoDB" id="266020at2759"/>
<dbReference type="PANTHER" id="PTHR47093">
    <property type="entry name" value="PROTEIN JSN1-RELATED"/>
    <property type="match status" value="1"/>
</dbReference>
<sequence length="217" mass="25322">MIEPKKTIYVNNLNEKVSINKLKKELNKTFTPYGKILQITAFKTLKLKGQAFITFDNIESAINSLELNNIEIFNKPIKITFANSNSDIVESDEIIRERKQNKSLKTSKKRKLEDNGNKDNSKLKTKTKKKLDMLNEWKELPSNHILLLQNINKFDELEEFFNDFNGFENIRVVKVKNLAFIEFENEEMATNCLQQVKDDQLIQFGPEDEVLLSFAKK</sequence>
<dbReference type="Proteomes" id="UP000002037">
    <property type="component" value="Unassembled WGS sequence"/>
</dbReference>
<keyword evidence="5" id="KW-1185">Reference proteome</keyword>
<evidence type="ECO:0000313" key="5">
    <source>
        <dbReference type="Proteomes" id="UP000002037"/>
    </source>
</evidence>
<dbReference type="SUPFAM" id="SSF54928">
    <property type="entry name" value="RNA-binding domain, RBD"/>
    <property type="match status" value="1"/>
</dbReference>
<dbReference type="EMBL" id="GG692397">
    <property type="protein sequence ID" value="EER33449.1"/>
    <property type="molecule type" value="Genomic_DNA"/>
</dbReference>
<reference evidence="4 5" key="1">
    <citation type="journal article" date="2009" name="Nature">
        <title>Evolution of pathogenicity and sexual reproduction in eight Candida genomes.</title>
        <authorList>
            <person name="Butler G."/>
            <person name="Rasmussen M.D."/>
            <person name="Lin M.F."/>
            <person name="Santos M.A."/>
            <person name="Sakthikumar S."/>
            <person name="Munro C.A."/>
            <person name="Rheinbay E."/>
            <person name="Grabherr M."/>
            <person name="Forche A."/>
            <person name="Reedy J.L."/>
            <person name="Agrafioti I."/>
            <person name="Arnaud M.B."/>
            <person name="Bates S."/>
            <person name="Brown A.J."/>
            <person name="Brunke S."/>
            <person name="Costanzo M.C."/>
            <person name="Fitzpatrick D.A."/>
            <person name="de Groot P.W."/>
            <person name="Harris D."/>
            <person name="Hoyer L.L."/>
            <person name="Hube B."/>
            <person name="Klis F.M."/>
            <person name="Kodira C."/>
            <person name="Lennard N."/>
            <person name="Logue M.E."/>
            <person name="Martin R."/>
            <person name="Neiman A.M."/>
            <person name="Nikolaou E."/>
            <person name="Quail M.A."/>
            <person name="Quinn J."/>
            <person name="Santos M.C."/>
            <person name="Schmitzberger F.F."/>
            <person name="Sherlock G."/>
            <person name="Shah P."/>
            <person name="Silverstein K.A."/>
            <person name="Skrzypek M.S."/>
            <person name="Soll D."/>
            <person name="Staggs R."/>
            <person name="Stansfield I."/>
            <person name="Stumpf M.P."/>
            <person name="Sudbery P.E."/>
            <person name="Srikantha T."/>
            <person name="Zeng Q."/>
            <person name="Berman J."/>
            <person name="Berriman M."/>
            <person name="Heitman J."/>
            <person name="Gow N.A."/>
            <person name="Lorenz M.C."/>
            <person name="Birren B.W."/>
            <person name="Kellis M."/>
            <person name="Cuomo C.A."/>
        </authorList>
    </citation>
    <scope>NUCLEOTIDE SEQUENCE [LARGE SCALE GENOMIC DNA]</scope>
    <source>
        <strain evidence="5">ATCC MYA-3404 / T1</strain>
    </source>
</reference>
<dbReference type="Gene3D" id="3.30.70.330">
    <property type="match status" value="2"/>
</dbReference>
<organism evidence="4 5">
    <name type="scientific">Candida tropicalis (strain ATCC MYA-3404 / T1)</name>
    <name type="common">Yeast</name>
    <dbReference type="NCBI Taxonomy" id="294747"/>
    <lineage>
        <taxon>Eukaryota</taxon>
        <taxon>Fungi</taxon>
        <taxon>Dikarya</taxon>
        <taxon>Ascomycota</taxon>
        <taxon>Saccharomycotina</taxon>
        <taxon>Pichiomycetes</taxon>
        <taxon>Debaryomycetaceae</taxon>
        <taxon>Candida/Lodderomyces clade</taxon>
        <taxon>Candida</taxon>
    </lineage>
</organism>
<dbReference type="AlphaFoldDB" id="C5M9V5"/>
<proteinExistence type="predicted"/>
<protein>
    <recommendedName>
        <fullName evidence="3">RRM domain-containing protein</fullName>
    </recommendedName>
</protein>
<feature type="compositionally biased region" description="Basic and acidic residues" evidence="2">
    <location>
        <begin position="111"/>
        <end position="122"/>
    </location>
</feature>